<dbReference type="PRINTS" id="PR00700">
    <property type="entry name" value="PRTYPHPHTASE"/>
</dbReference>
<dbReference type="PANTHER" id="PTHR46957">
    <property type="entry name" value="CYTOKINE RECEPTOR"/>
    <property type="match status" value="1"/>
</dbReference>
<feature type="domain" description="Fibronectin type-III" evidence="15">
    <location>
        <begin position="374"/>
        <end position="464"/>
    </location>
</feature>
<reference evidence="16" key="2">
    <citation type="submission" date="2025-08" db="UniProtKB">
        <authorList>
            <consortium name="Ensembl"/>
        </authorList>
    </citation>
    <scope>IDENTIFICATION</scope>
</reference>
<proteinExistence type="predicted"/>
<dbReference type="Pfam" id="PF00041">
    <property type="entry name" value="fn3"/>
    <property type="match status" value="5"/>
</dbReference>
<dbReference type="GO" id="GO:0004725">
    <property type="term" value="F:protein tyrosine phosphatase activity"/>
    <property type="evidence" value="ECO:0007669"/>
    <property type="project" value="UniProtKB-EC"/>
</dbReference>
<dbReference type="eggNOG" id="KOG0791">
    <property type="taxonomic scope" value="Eukaryota"/>
</dbReference>
<dbReference type="PANTHER" id="PTHR46957:SF10">
    <property type="entry name" value="PROTEIN TYROSINE PHOSPHATASE, RECEPTOR TYPE, H"/>
    <property type="match status" value="1"/>
</dbReference>
<accession>A0A087YIM5</accession>
<dbReference type="Ensembl" id="ENSPFOT00000017900.1">
    <property type="protein sequence ID" value="ENSPFOP00000017878.1"/>
    <property type="gene ID" value="ENSPFOG00000017773.1"/>
</dbReference>
<dbReference type="PROSITE" id="PS50055">
    <property type="entry name" value="TYR_PHOSPHATASE_PTP"/>
    <property type="match status" value="1"/>
</dbReference>
<evidence type="ECO:0000256" key="5">
    <source>
        <dbReference type="ARBA" id="ARBA00022801"/>
    </source>
</evidence>
<evidence type="ECO:0000313" key="16">
    <source>
        <dbReference type="Ensembl" id="ENSPFOP00000017878.1"/>
    </source>
</evidence>
<dbReference type="SMART" id="SM00194">
    <property type="entry name" value="PTPc"/>
    <property type="match status" value="1"/>
</dbReference>
<keyword evidence="3 11" id="KW-0812">Transmembrane</keyword>
<dbReference type="AlphaFoldDB" id="A0A087YIM5"/>
<evidence type="ECO:0000256" key="8">
    <source>
        <dbReference type="ARBA" id="ARBA00023136"/>
    </source>
</evidence>
<name>A0A087YIM5_POEFO</name>
<comment type="subcellular location">
    <subcellularLocation>
        <location evidence="1">Membrane</location>
        <topology evidence="1">Single-pass type I membrane protein</topology>
    </subcellularLocation>
</comment>
<feature type="transmembrane region" description="Helical" evidence="11">
    <location>
        <begin position="628"/>
        <end position="650"/>
    </location>
</feature>
<keyword evidence="5" id="KW-0378">Hydrolase</keyword>
<feature type="domain" description="Tyrosine-protein phosphatase" evidence="13">
    <location>
        <begin position="700"/>
        <end position="959"/>
    </location>
</feature>
<dbReference type="PROSITE" id="PS50056">
    <property type="entry name" value="TYR_PHOSPHATASE_2"/>
    <property type="match status" value="1"/>
</dbReference>
<dbReference type="SUPFAM" id="SSF52799">
    <property type="entry name" value="(Phosphotyrosine protein) phosphatases II"/>
    <property type="match status" value="1"/>
</dbReference>
<evidence type="ECO:0000256" key="9">
    <source>
        <dbReference type="ARBA" id="ARBA00023180"/>
    </source>
</evidence>
<feature type="domain" description="Tyrosine specific protein phosphatases" evidence="14">
    <location>
        <begin position="877"/>
        <end position="950"/>
    </location>
</feature>
<dbReference type="FunFam" id="3.90.190.10:FF:000009">
    <property type="entry name" value="Receptor-type tyrosine-protein phosphatase beta"/>
    <property type="match status" value="1"/>
</dbReference>
<dbReference type="EMBL" id="AYCK01014196">
    <property type="status" value="NOT_ANNOTATED_CDS"/>
    <property type="molecule type" value="Genomic_DNA"/>
</dbReference>
<evidence type="ECO:0000259" key="13">
    <source>
        <dbReference type="PROSITE" id="PS50055"/>
    </source>
</evidence>
<protein>
    <recommendedName>
        <fullName evidence="2">protein-tyrosine-phosphatase</fullName>
        <ecNumber evidence="2">3.1.3.48</ecNumber>
    </recommendedName>
</protein>
<dbReference type="Gene3D" id="3.90.190.10">
    <property type="entry name" value="Protein tyrosine phosphatase superfamily"/>
    <property type="match status" value="1"/>
</dbReference>
<keyword evidence="8 11" id="KW-0472">Membrane</keyword>
<dbReference type="InterPro" id="IPR029021">
    <property type="entry name" value="Prot-tyrosine_phosphatase-like"/>
</dbReference>
<dbReference type="CDD" id="cd00063">
    <property type="entry name" value="FN3"/>
    <property type="match status" value="5"/>
</dbReference>
<dbReference type="Gene3D" id="2.60.40.10">
    <property type="entry name" value="Immunoglobulins"/>
    <property type="match status" value="5"/>
</dbReference>
<dbReference type="PROSITE" id="PS00383">
    <property type="entry name" value="TYR_PHOSPHATASE_1"/>
    <property type="match status" value="1"/>
</dbReference>
<dbReference type="InterPro" id="IPR036116">
    <property type="entry name" value="FN3_sf"/>
</dbReference>
<evidence type="ECO:0000256" key="10">
    <source>
        <dbReference type="ARBA" id="ARBA00051722"/>
    </source>
</evidence>
<feature type="domain" description="Fibronectin type-III" evidence="15">
    <location>
        <begin position="194"/>
        <end position="286"/>
    </location>
</feature>
<dbReference type="SUPFAM" id="SSF49265">
    <property type="entry name" value="Fibronectin type III"/>
    <property type="match status" value="3"/>
</dbReference>
<keyword evidence="7 11" id="KW-1133">Transmembrane helix</keyword>
<evidence type="ECO:0000256" key="12">
    <source>
        <dbReference type="SAM" id="SignalP"/>
    </source>
</evidence>
<feature type="domain" description="Fibronectin type-III" evidence="15">
    <location>
        <begin position="15"/>
        <end position="107"/>
    </location>
</feature>
<dbReference type="Pfam" id="PF00102">
    <property type="entry name" value="Y_phosphatase"/>
    <property type="match status" value="1"/>
</dbReference>
<reference evidence="16" key="3">
    <citation type="submission" date="2025-09" db="UniProtKB">
        <authorList>
            <consortium name="Ensembl"/>
        </authorList>
    </citation>
    <scope>IDENTIFICATION</scope>
</reference>
<dbReference type="InterPro" id="IPR050713">
    <property type="entry name" value="RTP_Phos/Ushers"/>
</dbReference>
<dbReference type="InterPro" id="IPR003961">
    <property type="entry name" value="FN3_dom"/>
</dbReference>
<keyword evidence="6" id="KW-0904">Protein phosphatase</keyword>
<feature type="signal peptide" evidence="12">
    <location>
        <begin position="1"/>
        <end position="21"/>
    </location>
</feature>
<dbReference type="SMART" id="SM00060">
    <property type="entry name" value="FN3"/>
    <property type="match status" value="6"/>
</dbReference>
<evidence type="ECO:0000256" key="1">
    <source>
        <dbReference type="ARBA" id="ARBA00004479"/>
    </source>
</evidence>
<dbReference type="InterPro" id="IPR013783">
    <property type="entry name" value="Ig-like_fold"/>
</dbReference>
<dbReference type="SMART" id="SM00404">
    <property type="entry name" value="PTPc_motif"/>
    <property type="match status" value="1"/>
</dbReference>
<keyword evidence="9" id="KW-0325">Glycoprotein</keyword>
<keyword evidence="17" id="KW-1185">Reference proteome</keyword>
<evidence type="ECO:0000256" key="7">
    <source>
        <dbReference type="ARBA" id="ARBA00022989"/>
    </source>
</evidence>
<sequence>SDFFTFLLCLCLFSDPGNVESVSVVTQTTSSLTLRWNKFNGISTYRLEYEVNGAPVSRDINGAAGETVQHLVSGLTAGTEFSFSLFTVFNGVSSSGFSFSAATVPENVASVSVETQSVNSLTLKWDKVNSISTYRLEYEENGAPVSENINVAAGETFVQHVVSGLTDGTEYSFSLFTEANGVSSSGFSFSAATAPGNVIKVEVVTQNTSSLTLKWDKVDGISTYRLEYEENGAPVSENINDAAGETFVQHVVSGLTDGTEYSFSLFTELNGVSSSGFSFSAATVPGNVGNVSVVTQNTSSITLRWDKVNSNSTYRLKYEVNGAPVSENINAAAGETFVQHVVSGLTDGTQYSFSLFTVLNGVSSSGFSFSAVTVPLSVTSVRVLERLVDRVTLEWENPDQAWKHSLSINDTNASITQQKTTNVVSYLISNLKPGTMYQFSVTTVFSGLSSAAYIDHTLTQIDCSAVSWRVTNSSIQGTVEGLFSKATASNGSETLISPEGKNVKFSGLHPGATYEISLLYETLSELYPQCSINIPIIPPSIFAHCSYWGSGYSALIKWDQPVGVWTTGELTINGKTVTLNPDENQLIVDGLQPAKTYKVSVNSELETEADPLRSELFTFFCSTDNRGVIGGSVFGVLLIVVLICVIVFLVRKKPDIIRKKSFLSGSTKSDSKGNFCFRVIPVAKFPDHYHQLSLDDNRGFSQEYQSLSPAGTNQTQKAATLPENRGKNRFTNILPYDWSRVKLNTPTPNNILDYINANYLPGYSSSKEYIACQGPLPNTVSDFWRMVWEQKVKRIVMVTNCVEAGRTKCEQYWPEDRSPCAHGNLIVSKMSEERQSNWVLREFKVKHAKDSEERIVKHFHFTAWPDHGVPQGTEVLIRFRGLVRKHIESEGSKAPTVVHCSAGVGRTGTIIALDVLLQQLQQERAVGINSFVYKMRQHRSHMVQTESQYVFLHQCIMDSLQPPGVQEENVYENGDLMYVNATALR</sequence>
<dbReference type="EMBL" id="AYCK01014195">
    <property type="status" value="NOT_ANNOTATED_CDS"/>
    <property type="molecule type" value="Genomic_DNA"/>
</dbReference>
<reference evidence="17" key="1">
    <citation type="submission" date="2013-10" db="EMBL/GenBank/DDBJ databases">
        <authorList>
            <person name="Schartl M."/>
            <person name="Warren W."/>
        </authorList>
    </citation>
    <scope>NUCLEOTIDE SEQUENCE [LARGE SCALE GENOMIC DNA]</scope>
    <source>
        <strain evidence="17">female</strain>
    </source>
</reference>
<evidence type="ECO:0000256" key="3">
    <source>
        <dbReference type="ARBA" id="ARBA00022692"/>
    </source>
</evidence>
<feature type="chain" id="PRO_5001834560" description="protein-tyrosine-phosphatase" evidence="12">
    <location>
        <begin position="22"/>
        <end position="985"/>
    </location>
</feature>
<evidence type="ECO:0000256" key="4">
    <source>
        <dbReference type="ARBA" id="ARBA00022729"/>
    </source>
</evidence>
<dbReference type="EC" id="3.1.3.48" evidence="2"/>
<evidence type="ECO:0000256" key="2">
    <source>
        <dbReference type="ARBA" id="ARBA00013064"/>
    </source>
</evidence>
<dbReference type="GeneTree" id="ENSGT00940000165368"/>
<keyword evidence="4 12" id="KW-0732">Signal</keyword>
<evidence type="ECO:0000256" key="6">
    <source>
        <dbReference type="ARBA" id="ARBA00022912"/>
    </source>
</evidence>
<dbReference type="OMA" id="WAEKDGA"/>
<dbReference type="InterPro" id="IPR000242">
    <property type="entry name" value="PTP_cat"/>
</dbReference>
<evidence type="ECO:0000256" key="11">
    <source>
        <dbReference type="SAM" id="Phobius"/>
    </source>
</evidence>
<dbReference type="InterPro" id="IPR003595">
    <property type="entry name" value="Tyr_Pase_cat"/>
</dbReference>
<evidence type="ECO:0000259" key="14">
    <source>
        <dbReference type="PROSITE" id="PS50056"/>
    </source>
</evidence>
<organism evidence="16 17">
    <name type="scientific">Poecilia formosa</name>
    <name type="common">Amazon molly</name>
    <name type="synonym">Limia formosa</name>
    <dbReference type="NCBI Taxonomy" id="48698"/>
    <lineage>
        <taxon>Eukaryota</taxon>
        <taxon>Metazoa</taxon>
        <taxon>Chordata</taxon>
        <taxon>Craniata</taxon>
        <taxon>Vertebrata</taxon>
        <taxon>Euteleostomi</taxon>
        <taxon>Actinopterygii</taxon>
        <taxon>Neopterygii</taxon>
        <taxon>Teleostei</taxon>
        <taxon>Neoteleostei</taxon>
        <taxon>Acanthomorphata</taxon>
        <taxon>Ovalentaria</taxon>
        <taxon>Atherinomorphae</taxon>
        <taxon>Cyprinodontiformes</taxon>
        <taxon>Poeciliidae</taxon>
        <taxon>Poeciliinae</taxon>
        <taxon>Poecilia</taxon>
    </lineage>
</organism>
<dbReference type="InterPro" id="IPR000387">
    <property type="entry name" value="Tyr_Pase_dom"/>
</dbReference>
<dbReference type="GO" id="GO:0016020">
    <property type="term" value="C:membrane"/>
    <property type="evidence" value="ECO:0007669"/>
    <property type="project" value="UniProtKB-SubCell"/>
</dbReference>
<evidence type="ECO:0000313" key="17">
    <source>
        <dbReference type="Proteomes" id="UP000028760"/>
    </source>
</evidence>
<dbReference type="STRING" id="48698.ENSPFOP00000017878"/>
<dbReference type="EMBL" id="AYCK01014193">
    <property type="status" value="NOT_ANNOTATED_CDS"/>
    <property type="molecule type" value="Genomic_DNA"/>
</dbReference>
<dbReference type="PROSITE" id="PS50853">
    <property type="entry name" value="FN3"/>
    <property type="match status" value="3"/>
</dbReference>
<evidence type="ECO:0000259" key="15">
    <source>
        <dbReference type="PROSITE" id="PS50853"/>
    </source>
</evidence>
<dbReference type="EMBL" id="AYCK01014194">
    <property type="status" value="NOT_ANNOTATED_CDS"/>
    <property type="molecule type" value="Genomic_DNA"/>
</dbReference>
<comment type="catalytic activity">
    <reaction evidence="10">
        <text>O-phospho-L-tyrosyl-[protein] + H2O = L-tyrosyl-[protein] + phosphate</text>
        <dbReference type="Rhea" id="RHEA:10684"/>
        <dbReference type="Rhea" id="RHEA-COMP:10136"/>
        <dbReference type="Rhea" id="RHEA-COMP:20101"/>
        <dbReference type="ChEBI" id="CHEBI:15377"/>
        <dbReference type="ChEBI" id="CHEBI:43474"/>
        <dbReference type="ChEBI" id="CHEBI:46858"/>
        <dbReference type="ChEBI" id="CHEBI:61978"/>
        <dbReference type="EC" id="3.1.3.48"/>
    </reaction>
</comment>
<dbReference type="Proteomes" id="UP000028760">
    <property type="component" value="Unassembled WGS sequence"/>
</dbReference>
<dbReference type="InterPro" id="IPR016130">
    <property type="entry name" value="Tyr_Pase_AS"/>
</dbReference>